<feature type="region of interest" description="Disordered" evidence="1">
    <location>
        <begin position="172"/>
        <end position="196"/>
    </location>
</feature>
<dbReference type="STRING" id="5627.A0A1C7LMA5"/>
<keyword evidence="3" id="KW-1185">Reference proteome</keyword>
<sequence>MNIRRVHSLSVVFIAEFDVELSSKHERAVKQLKVATDHLVSVEENVSTEKLANWKQQEDEWLRKVVDMGKHKDLENVYEPPGRQVTLTQKQMLAHLNTRTDPNHSATPGLVEAIEQGISLQTQKLSLLAAIQDDYGTDSAHSELDDKRKQFAAKWKEWRDISDRYLSPLVDEAAKPKAKGKRKRDPEPEDDAQRTKSTAWFEVDAIQIDVPSSYDPAVRNHNIMAGAIEVEQKLRQSQANDALDDVRTHIITNEAFKIAKHNVSGQRANTRATNQIRQKQLAINRAADNIAAPTDYGNAGCPQLHNVFGATTNRASKEAPSWIWENFSFVEGQAAGGYEEFFEDDQMPSRPLARGSVAGRGGNAADLRFFLYFERDWLRKAEELDKGGDHGAAAYARKDVIFIHPDGIPTLFTAGQETQQIKMWDIRARAAVYELATGNNAVNTMAWDSRRSTLYAATECLNMDRLGRTFDYRKARIPKWAQMREDEDMEDEDDWAEHCWPKQAYHCENFFGYAFDAGEHRPLYGYTFKEDADMTKVPVYGHAYLDEEDMW</sequence>
<gene>
    <name evidence="2" type="ORF">A0H81_14795</name>
</gene>
<dbReference type="Proteomes" id="UP000092993">
    <property type="component" value="Unassembled WGS sequence"/>
</dbReference>
<organism evidence="2 3">
    <name type="scientific">Grifola frondosa</name>
    <name type="common">Maitake</name>
    <name type="synonym">Polyporus frondosus</name>
    <dbReference type="NCBI Taxonomy" id="5627"/>
    <lineage>
        <taxon>Eukaryota</taxon>
        <taxon>Fungi</taxon>
        <taxon>Dikarya</taxon>
        <taxon>Basidiomycota</taxon>
        <taxon>Agaricomycotina</taxon>
        <taxon>Agaricomycetes</taxon>
        <taxon>Polyporales</taxon>
        <taxon>Grifolaceae</taxon>
        <taxon>Grifola</taxon>
    </lineage>
</organism>
<dbReference type="OrthoDB" id="2803141at2759"/>
<proteinExistence type="predicted"/>
<comment type="caution">
    <text evidence="2">The sequence shown here is derived from an EMBL/GenBank/DDBJ whole genome shotgun (WGS) entry which is preliminary data.</text>
</comment>
<name>A0A1C7LMA5_GRIFR</name>
<evidence type="ECO:0000313" key="3">
    <source>
        <dbReference type="Proteomes" id="UP000092993"/>
    </source>
</evidence>
<dbReference type="InterPro" id="IPR011045">
    <property type="entry name" value="N2O_reductase_N"/>
</dbReference>
<dbReference type="SUPFAM" id="SSF50974">
    <property type="entry name" value="Nitrous oxide reductase, N-terminal domain"/>
    <property type="match status" value="1"/>
</dbReference>
<dbReference type="AlphaFoldDB" id="A0A1C7LMA5"/>
<evidence type="ECO:0000313" key="2">
    <source>
        <dbReference type="EMBL" id="OBZ65326.1"/>
    </source>
</evidence>
<accession>A0A1C7LMA5</accession>
<protein>
    <submittedName>
        <fullName evidence="2">Uncharacterized protein</fullName>
    </submittedName>
</protein>
<dbReference type="EMBL" id="LUGG01000047">
    <property type="protein sequence ID" value="OBZ65326.1"/>
    <property type="molecule type" value="Genomic_DNA"/>
</dbReference>
<evidence type="ECO:0000256" key="1">
    <source>
        <dbReference type="SAM" id="MobiDB-lite"/>
    </source>
</evidence>
<reference evidence="2 3" key="1">
    <citation type="submission" date="2016-03" db="EMBL/GenBank/DDBJ databases">
        <title>Whole genome sequencing of Grifola frondosa 9006-11.</title>
        <authorList>
            <person name="Min B."/>
            <person name="Park H."/>
            <person name="Kim J.-G."/>
            <person name="Cho H."/>
            <person name="Oh Y.-L."/>
            <person name="Kong W.-S."/>
            <person name="Choi I.-G."/>
        </authorList>
    </citation>
    <scope>NUCLEOTIDE SEQUENCE [LARGE SCALE GENOMIC DNA]</scope>
    <source>
        <strain evidence="2 3">9006-11</strain>
    </source>
</reference>